<dbReference type="Pfam" id="PF12395">
    <property type="entry name" value="DUF3658"/>
    <property type="match status" value="1"/>
</dbReference>
<dbReference type="Pfam" id="PF08874">
    <property type="entry name" value="DUF1835"/>
    <property type="match status" value="1"/>
</dbReference>
<proteinExistence type="predicted"/>
<gene>
    <name evidence="3" type="ORF">LEP1GSC105_4880</name>
</gene>
<accession>A0A0E2DAD1</accession>
<dbReference type="EMBL" id="AHNR02000007">
    <property type="protein sequence ID" value="EKR57021.1"/>
    <property type="molecule type" value="Genomic_DNA"/>
</dbReference>
<evidence type="ECO:0000259" key="2">
    <source>
        <dbReference type="Pfam" id="PF12395"/>
    </source>
</evidence>
<dbReference type="InterPro" id="IPR022123">
    <property type="entry name" value="DUF3658"/>
</dbReference>
<sequence length="277" mass="32804">MENNQKISNECIHIFFDYVNSSQFKERTILFLGEFSIGPIYRIDTIEGQKIRQEWISKNLSYHPKDYYAKDFFSSFLKFTEEVRSIPKENKIAIWKSKNTESYLGLCFALSILGDRDQIRVIDLSEANRKILQKNYEIRFAGEVSPEDLERIRKASEKNEYLSEEMKMNLIKKWQFFSESKDILRIWKDDQVHSIPEDYYDDFIVAYAKKIGAEKDFYTATKLIGSVLYHSANDLSESHTSCDAFFDYRIRILIKRGVFEAQDIFKPDLKYKIKLIS</sequence>
<evidence type="ECO:0000313" key="3">
    <source>
        <dbReference type="EMBL" id="EKR57021.1"/>
    </source>
</evidence>
<dbReference type="InterPro" id="IPR014973">
    <property type="entry name" value="DUF1835"/>
</dbReference>
<feature type="domain" description="DUF1835" evidence="1">
    <location>
        <begin position="25"/>
        <end position="122"/>
    </location>
</feature>
<dbReference type="Proteomes" id="UP000001340">
    <property type="component" value="Unassembled WGS sequence"/>
</dbReference>
<comment type="caution">
    <text evidence="3">The sequence shown here is derived from an EMBL/GenBank/DDBJ whole genome shotgun (WGS) entry which is preliminary data.</text>
</comment>
<reference evidence="3 4" key="1">
    <citation type="submission" date="2012-10" db="EMBL/GenBank/DDBJ databases">
        <authorList>
            <person name="Harkins D.M."/>
            <person name="Durkin A.S."/>
            <person name="Brinkac L.M."/>
            <person name="Haft D.H."/>
            <person name="Selengut J.D."/>
            <person name="Sanka R."/>
            <person name="DePew J."/>
            <person name="Purushe J."/>
            <person name="Chanthongthip A."/>
            <person name="Lattana O."/>
            <person name="Phetsouvanh R."/>
            <person name="Newton P.N."/>
            <person name="Vinetz J.M."/>
            <person name="Sutton G.G."/>
            <person name="Nierman W.C."/>
            <person name="Fouts D.E."/>
        </authorList>
    </citation>
    <scope>NUCLEOTIDE SEQUENCE [LARGE SCALE GENOMIC DNA]</scope>
    <source>
        <strain evidence="3 4">UI 12758</strain>
    </source>
</reference>
<protein>
    <submittedName>
        <fullName evidence="3">PF12395 family protein</fullName>
    </submittedName>
</protein>
<dbReference type="AlphaFoldDB" id="A0A0E2DAD1"/>
<name>A0A0E2DAD1_LEPIR</name>
<organism evidence="3 4">
    <name type="scientific">Leptospira interrogans str. UI 12758</name>
    <dbReference type="NCBI Taxonomy" id="1049938"/>
    <lineage>
        <taxon>Bacteria</taxon>
        <taxon>Pseudomonadati</taxon>
        <taxon>Spirochaetota</taxon>
        <taxon>Spirochaetia</taxon>
        <taxon>Leptospirales</taxon>
        <taxon>Leptospiraceae</taxon>
        <taxon>Leptospira</taxon>
    </lineage>
</organism>
<feature type="domain" description="DUF3658" evidence="2">
    <location>
        <begin position="157"/>
        <end position="267"/>
    </location>
</feature>
<evidence type="ECO:0000313" key="4">
    <source>
        <dbReference type="Proteomes" id="UP000001340"/>
    </source>
</evidence>
<evidence type="ECO:0000259" key="1">
    <source>
        <dbReference type="Pfam" id="PF08874"/>
    </source>
</evidence>